<reference evidence="7" key="1">
    <citation type="journal article" date="2021" name="PeerJ">
        <title>Extensive microbial diversity within the chicken gut microbiome revealed by metagenomics and culture.</title>
        <authorList>
            <person name="Gilroy R."/>
            <person name="Ravi A."/>
            <person name="Getino M."/>
            <person name="Pursley I."/>
            <person name="Horton D.L."/>
            <person name="Alikhan N.F."/>
            <person name="Baker D."/>
            <person name="Gharbi K."/>
            <person name="Hall N."/>
            <person name="Watson M."/>
            <person name="Adriaenssens E.M."/>
            <person name="Foster-Nyarko E."/>
            <person name="Jarju S."/>
            <person name="Secka A."/>
            <person name="Antonio M."/>
            <person name="Oren A."/>
            <person name="Chaudhuri R.R."/>
            <person name="La Ragione R."/>
            <person name="Hildebrand F."/>
            <person name="Pallen M.J."/>
        </authorList>
    </citation>
    <scope>NUCLEOTIDE SEQUENCE</scope>
    <source>
        <strain evidence="7">ChiSxjej3B15-572</strain>
    </source>
</reference>
<evidence type="ECO:0000256" key="2">
    <source>
        <dbReference type="ARBA" id="ARBA00022618"/>
    </source>
</evidence>
<dbReference type="PANTHER" id="PTHR34298:SF2">
    <property type="entry name" value="SEGREGATION AND CONDENSATION PROTEIN B"/>
    <property type="match status" value="1"/>
</dbReference>
<comment type="function">
    <text evidence="5">Participates in chromosomal partition during cell division. May act via the formation of a condensin-like complex containing Smc and ScpA that pull DNA away from mid-cell into both cell halves.</text>
</comment>
<comment type="caution">
    <text evidence="7">The sequence shown here is derived from an EMBL/GenBank/DDBJ whole genome shotgun (WGS) entry which is preliminary data.</text>
</comment>
<dbReference type="InterPro" id="IPR036388">
    <property type="entry name" value="WH-like_DNA-bd_sf"/>
</dbReference>
<dbReference type="PIRSF" id="PIRSF019345">
    <property type="entry name" value="ScpB"/>
    <property type="match status" value="1"/>
</dbReference>
<keyword evidence="2 5" id="KW-0132">Cell division</keyword>
<keyword evidence="1 5" id="KW-0963">Cytoplasm</keyword>
<accession>A0A9D1VIQ1</accession>
<comment type="subunit">
    <text evidence="5">Homodimer. Homodimerization may be required to stabilize the binding of ScpA to the Smc head domains. Component of a cohesin-like complex composed of ScpA, ScpB and the Smc homodimer, in which ScpA and ScpB bind to the head domain of Smc. The presence of the three proteins is required for the association of the complex with DNA.</text>
</comment>
<dbReference type="GO" id="GO:0006260">
    <property type="term" value="P:DNA replication"/>
    <property type="evidence" value="ECO:0007669"/>
    <property type="project" value="UniProtKB-UniRule"/>
</dbReference>
<proteinExistence type="inferred from homology"/>
<comment type="subcellular location">
    <subcellularLocation>
        <location evidence="5">Cytoplasm</location>
    </subcellularLocation>
    <text evidence="5">Associated with two foci at the outer edges of the nucleoid region in young cells, and at four foci within both cell halves in older cells.</text>
</comment>
<dbReference type="EMBL" id="DXFH01000024">
    <property type="protein sequence ID" value="HIX35937.1"/>
    <property type="molecule type" value="Genomic_DNA"/>
</dbReference>
<dbReference type="InterPro" id="IPR005234">
    <property type="entry name" value="ScpB_csome_segregation"/>
</dbReference>
<dbReference type="HAMAP" id="MF_01804">
    <property type="entry name" value="ScpB"/>
    <property type="match status" value="1"/>
</dbReference>
<dbReference type="PANTHER" id="PTHR34298">
    <property type="entry name" value="SEGREGATION AND CONDENSATION PROTEIN B"/>
    <property type="match status" value="1"/>
</dbReference>
<dbReference type="SUPFAM" id="SSF46785">
    <property type="entry name" value="Winged helix' DNA-binding domain"/>
    <property type="match status" value="2"/>
</dbReference>
<feature type="compositionally biased region" description="Polar residues" evidence="6">
    <location>
        <begin position="190"/>
        <end position="202"/>
    </location>
</feature>
<name>A0A9D1VIQ1_9LACO</name>
<gene>
    <name evidence="5 7" type="primary">scpB</name>
    <name evidence="7" type="ORF">H9856_06065</name>
</gene>
<sequence>MDELAQIEGLLFISGDEGITVADLSQLTGFMKPAVQGLLGKLGQKYAADDHCALTLLHSGDVYRLATKESLAPVIKSYFETPLKVPLTQALLEVLAIVAYRQPITRIEIDDLRGVQSSGSIQKLIARGLLTTKGRLDVPGRPFRYVTTTAFLDYFGLQSLDDLPPLSEQMSLEDMDSDVFLRALASRQQRLANQQKGNGQDGKTTESDG</sequence>
<dbReference type="AlphaFoldDB" id="A0A9D1VIQ1"/>
<dbReference type="InterPro" id="IPR036390">
    <property type="entry name" value="WH_DNA-bd_sf"/>
</dbReference>
<dbReference type="GO" id="GO:0005737">
    <property type="term" value="C:cytoplasm"/>
    <property type="evidence" value="ECO:0007669"/>
    <property type="project" value="UniProtKB-SubCell"/>
</dbReference>
<dbReference type="NCBIfam" id="TIGR00281">
    <property type="entry name" value="SMC-Scp complex subunit ScpB"/>
    <property type="match status" value="1"/>
</dbReference>
<keyword evidence="3 5" id="KW-0159">Chromosome partition</keyword>
<evidence type="ECO:0000256" key="5">
    <source>
        <dbReference type="HAMAP-Rule" id="MF_01804"/>
    </source>
</evidence>
<dbReference type="Pfam" id="PF04079">
    <property type="entry name" value="SMC_ScpB"/>
    <property type="match status" value="1"/>
</dbReference>
<evidence type="ECO:0000256" key="4">
    <source>
        <dbReference type="ARBA" id="ARBA00023306"/>
    </source>
</evidence>
<feature type="region of interest" description="Disordered" evidence="6">
    <location>
        <begin position="190"/>
        <end position="209"/>
    </location>
</feature>
<evidence type="ECO:0000256" key="6">
    <source>
        <dbReference type="SAM" id="MobiDB-lite"/>
    </source>
</evidence>
<evidence type="ECO:0000313" key="7">
    <source>
        <dbReference type="EMBL" id="HIX35937.1"/>
    </source>
</evidence>
<dbReference type="Gene3D" id="1.10.10.10">
    <property type="entry name" value="Winged helix-like DNA-binding domain superfamily/Winged helix DNA-binding domain"/>
    <property type="match status" value="2"/>
</dbReference>
<reference evidence="7" key="2">
    <citation type="submission" date="2021-04" db="EMBL/GenBank/DDBJ databases">
        <authorList>
            <person name="Gilroy R."/>
        </authorList>
    </citation>
    <scope>NUCLEOTIDE SEQUENCE</scope>
    <source>
        <strain evidence="7">ChiSxjej3B15-572</strain>
    </source>
</reference>
<evidence type="ECO:0000313" key="8">
    <source>
        <dbReference type="Proteomes" id="UP000824231"/>
    </source>
</evidence>
<dbReference type="Proteomes" id="UP000824231">
    <property type="component" value="Unassembled WGS sequence"/>
</dbReference>
<evidence type="ECO:0000256" key="3">
    <source>
        <dbReference type="ARBA" id="ARBA00022829"/>
    </source>
</evidence>
<organism evidence="7 8">
    <name type="scientific">Candidatus Limosilactobacillus merdigallinarum</name>
    <dbReference type="NCBI Taxonomy" id="2838652"/>
    <lineage>
        <taxon>Bacteria</taxon>
        <taxon>Bacillati</taxon>
        <taxon>Bacillota</taxon>
        <taxon>Bacilli</taxon>
        <taxon>Lactobacillales</taxon>
        <taxon>Lactobacillaceae</taxon>
        <taxon>Limosilactobacillus</taxon>
    </lineage>
</organism>
<comment type="similarity">
    <text evidence="5">Belongs to the ScpB family.</text>
</comment>
<dbReference type="GO" id="GO:0051301">
    <property type="term" value="P:cell division"/>
    <property type="evidence" value="ECO:0007669"/>
    <property type="project" value="UniProtKB-KW"/>
</dbReference>
<evidence type="ECO:0000256" key="1">
    <source>
        <dbReference type="ARBA" id="ARBA00022490"/>
    </source>
</evidence>
<protein>
    <recommendedName>
        <fullName evidence="5">Segregation and condensation protein B</fullName>
    </recommendedName>
</protein>
<dbReference type="GO" id="GO:0051304">
    <property type="term" value="P:chromosome separation"/>
    <property type="evidence" value="ECO:0007669"/>
    <property type="project" value="InterPro"/>
</dbReference>
<keyword evidence="4 5" id="KW-0131">Cell cycle</keyword>